<reference evidence="2" key="1">
    <citation type="journal article" date="2021" name="PeerJ">
        <title>Extensive microbial diversity within the chicken gut microbiome revealed by metagenomics and culture.</title>
        <authorList>
            <person name="Gilroy R."/>
            <person name="Ravi A."/>
            <person name="Getino M."/>
            <person name="Pursley I."/>
            <person name="Horton D.L."/>
            <person name="Alikhan N.F."/>
            <person name="Baker D."/>
            <person name="Gharbi K."/>
            <person name="Hall N."/>
            <person name="Watson M."/>
            <person name="Adriaenssens E.M."/>
            <person name="Foster-Nyarko E."/>
            <person name="Jarju S."/>
            <person name="Secka A."/>
            <person name="Antonio M."/>
            <person name="Oren A."/>
            <person name="Chaudhuri R.R."/>
            <person name="La Ragione R."/>
            <person name="Hildebrand F."/>
            <person name="Pallen M.J."/>
        </authorList>
    </citation>
    <scope>NUCLEOTIDE SEQUENCE</scope>
    <source>
        <strain evidence="2">CHK187-11901</strain>
    </source>
</reference>
<proteinExistence type="predicted"/>
<dbReference type="PANTHER" id="PTHR43830">
    <property type="entry name" value="PROTEIN PSP1"/>
    <property type="match status" value="1"/>
</dbReference>
<dbReference type="PANTHER" id="PTHR43830:SF3">
    <property type="entry name" value="PROTEIN PSP1"/>
    <property type="match status" value="1"/>
</dbReference>
<evidence type="ECO:0000259" key="1">
    <source>
        <dbReference type="PROSITE" id="PS51411"/>
    </source>
</evidence>
<dbReference type="EMBL" id="DWWM01000036">
    <property type="protein sequence ID" value="HJC36609.1"/>
    <property type="molecule type" value="Genomic_DNA"/>
</dbReference>
<feature type="domain" description="PSP1 C-terminal" evidence="1">
    <location>
        <begin position="79"/>
        <end position="164"/>
    </location>
</feature>
<comment type="caution">
    <text evidence="2">The sequence shown here is derived from an EMBL/GenBank/DDBJ whole genome shotgun (WGS) entry which is preliminary data.</text>
</comment>
<evidence type="ECO:0000313" key="3">
    <source>
        <dbReference type="Proteomes" id="UP000823896"/>
    </source>
</evidence>
<dbReference type="AlphaFoldDB" id="A0A9D2NTC6"/>
<reference evidence="2" key="2">
    <citation type="submission" date="2021-04" db="EMBL/GenBank/DDBJ databases">
        <authorList>
            <person name="Gilroy R."/>
        </authorList>
    </citation>
    <scope>NUCLEOTIDE SEQUENCE</scope>
    <source>
        <strain evidence="2">CHK187-11901</strain>
    </source>
</reference>
<evidence type="ECO:0000313" key="2">
    <source>
        <dbReference type="EMBL" id="HJC36609.1"/>
    </source>
</evidence>
<accession>A0A9D2NTC6</accession>
<name>A0A9D2NTC6_9FIRM</name>
<dbReference type="Pfam" id="PF04468">
    <property type="entry name" value="PSP1"/>
    <property type="match status" value="1"/>
</dbReference>
<dbReference type="PROSITE" id="PS51411">
    <property type="entry name" value="PSP1_C"/>
    <property type="match status" value="1"/>
</dbReference>
<dbReference type="NCBIfam" id="NF041131">
    <property type="entry name" value="RicT_YaaT_fam"/>
    <property type="match status" value="1"/>
</dbReference>
<sequence length="288" mass="33430">MRGERRMTEHKGEAIQRSYQSLAFVSFKESKKVYSFGYDGDDLKTGDRVVVETVRGQELGTIVKDCEPFLVQKNSMEIKPVLRKATPRDIEREKENVEKARRALKICDECIKMLGLDMHLIEAEYTLDCSKVIFIYVADERVDFRELLKELASRFRCRIELRQVGPRNKSKIIGGLGMCGMETCCSRFLNDFDVVSINMAKNQLLALNIQKLSGQCGKLMCCLKYEDAQYKKMRQGLPKLNAQIEYKGKKYRVTSMNVLLQQAKIENREDVQFLDFKELWPDIDFSDR</sequence>
<protein>
    <submittedName>
        <fullName evidence="2">Stage 0 sporulation protein</fullName>
    </submittedName>
</protein>
<dbReference type="Proteomes" id="UP000823896">
    <property type="component" value="Unassembled WGS sequence"/>
</dbReference>
<dbReference type="GO" id="GO:0005737">
    <property type="term" value="C:cytoplasm"/>
    <property type="evidence" value="ECO:0007669"/>
    <property type="project" value="TreeGrafter"/>
</dbReference>
<dbReference type="InterPro" id="IPR047767">
    <property type="entry name" value="PSP1-like"/>
</dbReference>
<organism evidence="2 3">
    <name type="scientific">Candidatus Merdibacter merdavium</name>
    <dbReference type="NCBI Taxonomy" id="2838692"/>
    <lineage>
        <taxon>Bacteria</taxon>
        <taxon>Bacillati</taxon>
        <taxon>Bacillota</taxon>
        <taxon>Erysipelotrichia</taxon>
        <taxon>Erysipelotrichales</taxon>
        <taxon>Erysipelotrichaceae</taxon>
        <taxon>Merdibacter</taxon>
    </lineage>
</organism>
<gene>
    <name evidence="2" type="ORF">H9702_05705</name>
</gene>
<dbReference type="InterPro" id="IPR007557">
    <property type="entry name" value="PSP1_C"/>
</dbReference>